<dbReference type="Proteomes" id="UP000655044">
    <property type="component" value="Unassembled WGS sequence"/>
</dbReference>
<dbReference type="AlphaFoldDB" id="A0A8J3WGW4"/>
<accession>A0A8J3WGW4</accession>
<reference evidence="1" key="1">
    <citation type="submission" date="2021-01" db="EMBL/GenBank/DDBJ databases">
        <title>Whole genome shotgun sequence of Planobispora rosea NBRC 15558.</title>
        <authorList>
            <person name="Komaki H."/>
            <person name="Tamura T."/>
        </authorList>
    </citation>
    <scope>NUCLEOTIDE SEQUENCE</scope>
    <source>
        <strain evidence="1">NBRC 15558</strain>
    </source>
</reference>
<evidence type="ECO:0000313" key="2">
    <source>
        <dbReference type="Proteomes" id="UP000655044"/>
    </source>
</evidence>
<proteinExistence type="predicted"/>
<gene>
    <name evidence="1" type="ORF">Pro02_65500</name>
</gene>
<evidence type="ECO:0000313" key="1">
    <source>
        <dbReference type="EMBL" id="GIH88142.1"/>
    </source>
</evidence>
<comment type="caution">
    <text evidence="1">The sequence shown here is derived from an EMBL/GenBank/DDBJ whole genome shotgun (WGS) entry which is preliminary data.</text>
</comment>
<organism evidence="1 2">
    <name type="scientific">Planobispora rosea</name>
    <dbReference type="NCBI Taxonomy" id="35762"/>
    <lineage>
        <taxon>Bacteria</taxon>
        <taxon>Bacillati</taxon>
        <taxon>Actinomycetota</taxon>
        <taxon>Actinomycetes</taxon>
        <taxon>Streptosporangiales</taxon>
        <taxon>Streptosporangiaceae</taxon>
        <taxon>Planobispora</taxon>
    </lineage>
</organism>
<dbReference type="EMBL" id="BOOI01000075">
    <property type="protein sequence ID" value="GIH88142.1"/>
    <property type="molecule type" value="Genomic_DNA"/>
</dbReference>
<dbReference type="RefSeq" id="WP_268249390.1">
    <property type="nucleotide sequence ID" value="NZ_BMQP01000049.1"/>
</dbReference>
<keyword evidence="2" id="KW-1185">Reference proteome</keyword>
<protein>
    <submittedName>
        <fullName evidence="1">Uncharacterized protein</fullName>
    </submittedName>
</protein>
<sequence>MRFNPDYSWDTCNHANTTVYAKDGVEVCDDCGFIVYEDLD</sequence>
<name>A0A8J3WGW4_PLARO</name>